<evidence type="ECO:0000313" key="2">
    <source>
        <dbReference type="Proteomes" id="UP000824120"/>
    </source>
</evidence>
<sequence length="59" mass="6982">MPERTGQALITWNTGWWQHKQRQMENCPSNNTVDHLEKLLFRVYRGEDPVSIVDILESL</sequence>
<comment type="caution">
    <text evidence="1">The sequence shown here is derived from an EMBL/GenBank/DDBJ whole genome shotgun (WGS) entry which is preliminary data.</text>
</comment>
<protein>
    <submittedName>
        <fullName evidence="1">Uncharacterized protein</fullName>
    </submittedName>
</protein>
<dbReference type="AlphaFoldDB" id="A0A9J5ZLP2"/>
<evidence type="ECO:0000313" key="1">
    <source>
        <dbReference type="EMBL" id="KAG5613047.1"/>
    </source>
</evidence>
<reference evidence="1 2" key="1">
    <citation type="submission" date="2020-09" db="EMBL/GenBank/DDBJ databases">
        <title>De no assembly of potato wild relative species, Solanum commersonii.</title>
        <authorList>
            <person name="Cho K."/>
        </authorList>
    </citation>
    <scope>NUCLEOTIDE SEQUENCE [LARGE SCALE GENOMIC DNA]</scope>
    <source>
        <strain evidence="1">LZ3.2</strain>
        <tissue evidence="1">Leaf</tissue>
    </source>
</reference>
<dbReference type="EMBL" id="JACXVP010000004">
    <property type="protein sequence ID" value="KAG5613047.1"/>
    <property type="molecule type" value="Genomic_DNA"/>
</dbReference>
<keyword evidence="2" id="KW-1185">Reference proteome</keyword>
<proteinExistence type="predicted"/>
<organism evidence="1 2">
    <name type="scientific">Solanum commersonii</name>
    <name type="common">Commerson's wild potato</name>
    <name type="synonym">Commerson's nightshade</name>
    <dbReference type="NCBI Taxonomy" id="4109"/>
    <lineage>
        <taxon>Eukaryota</taxon>
        <taxon>Viridiplantae</taxon>
        <taxon>Streptophyta</taxon>
        <taxon>Embryophyta</taxon>
        <taxon>Tracheophyta</taxon>
        <taxon>Spermatophyta</taxon>
        <taxon>Magnoliopsida</taxon>
        <taxon>eudicotyledons</taxon>
        <taxon>Gunneridae</taxon>
        <taxon>Pentapetalae</taxon>
        <taxon>asterids</taxon>
        <taxon>lamiids</taxon>
        <taxon>Solanales</taxon>
        <taxon>Solanaceae</taxon>
        <taxon>Solanoideae</taxon>
        <taxon>Solaneae</taxon>
        <taxon>Solanum</taxon>
    </lineage>
</organism>
<accession>A0A9J5ZLP2</accession>
<gene>
    <name evidence="1" type="ORF">H5410_024328</name>
</gene>
<dbReference type="Proteomes" id="UP000824120">
    <property type="component" value="Chromosome 4"/>
</dbReference>
<name>A0A9J5ZLP2_SOLCO</name>